<evidence type="ECO:0000256" key="2">
    <source>
        <dbReference type="ARBA" id="ARBA00022737"/>
    </source>
</evidence>
<reference evidence="9" key="2">
    <citation type="submission" date="2013-04" db="EMBL/GenBank/DDBJ databases">
        <title>Genomic mechanisms accounting for the adaptation to parasitism in nematode-trapping fungi.</title>
        <authorList>
            <person name="Ahren D.G."/>
        </authorList>
    </citation>
    <scope>NUCLEOTIDE SEQUENCE [LARGE SCALE GENOMIC DNA]</scope>
    <source>
        <strain evidence="9">CBS 200.50</strain>
    </source>
</reference>
<dbReference type="InterPro" id="IPR002885">
    <property type="entry name" value="PPR_rpt"/>
</dbReference>
<evidence type="ECO:0000256" key="3">
    <source>
        <dbReference type="ARBA" id="ARBA00044493"/>
    </source>
</evidence>
<keyword evidence="2" id="KW-0677">Repeat</keyword>
<evidence type="ECO:0000313" key="9">
    <source>
        <dbReference type="Proteomes" id="UP000015100"/>
    </source>
</evidence>
<dbReference type="AlphaFoldDB" id="S8A0T3"/>
<dbReference type="STRING" id="1284197.S8A0T3"/>
<gene>
    <name evidence="8" type="ORF">H072_9820</name>
</gene>
<feature type="repeat" description="PPR" evidence="5">
    <location>
        <begin position="227"/>
        <end position="265"/>
    </location>
</feature>
<evidence type="ECO:0000256" key="6">
    <source>
        <dbReference type="SAM" id="MobiDB-lite"/>
    </source>
</evidence>
<comment type="subunit">
    <text evidence="4">Binds to mitochondrial small subunit 15S rRNA.</text>
</comment>
<dbReference type="PANTHER" id="PTHR47447">
    <property type="entry name" value="OS03G0856100 PROTEIN"/>
    <property type="match status" value="1"/>
</dbReference>
<dbReference type="eggNOG" id="KOG4197">
    <property type="taxonomic scope" value="Eukaryota"/>
</dbReference>
<feature type="repeat" description="PPR" evidence="5">
    <location>
        <begin position="567"/>
        <end position="604"/>
    </location>
</feature>
<dbReference type="InterPro" id="IPR011990">
    <property type="entry name" value="TPR-like_helical_dom_sf"/>
</dbReference>
<feature type="compositionally biased region" description="Polar residues" evidence="6">
    <location>
        <begin position="129"/>
        <end position="144"/>
    </location>
</feature>
<name>S8A0T3_DACHA</name>
<dbReference type="Proteomes" id="UP000015100">
    <property type="component" value="Unassembled WGS sequence"/>
</dbReference>
<dbReference type="InterPro" id="IPR057027">
    <property type="entry name" value="TPR_mt"/>
</dbReference>
<comment type="similarity">
    <text evidence="1">Belongs to the CCM1 family.</text>
</comment>
<keyword evidence="9" id="KW-1185">Reference proteome</keyword>
<dbReference type="HOGENOM" id="CLU_008514_2_0_1"/>
<dbReference type="Pfam" id="PF23276">
    <property type="entry name" value="TPR_24"/>
    <property type="match status" value="1"/>
</dbReference>
<dbReference type="OMA" id="GRNTHEP"/>
<sequence length="695" mass="77445">MLRPAANLVYADAAQCICPRLALLTQARAQASRSVSGTRRVHAAPRRQSQAGWTRDQKTGFSNDLTETLGFLGTKAGTRETRIDKGNEDPRRKIQISSLRDDGTSYKIDSPQAPRNRTPRQRAPFVNFKPNSRNPNSGGPQTRGRNTHEPMGQERHEPATSAQMLQQMIPPEDDHKDAINGDIPDTSMGNPAFAKLMRRMRDLANHGEPAEVFAQAKDMAAKGYAPTLEAYSCMIQACAHPKNGARMQETAISLLAELKAEGFVPNSTIFHNLLKIFAHSPDYLSMEAVLKEMKTVYWIEPDTEGAQYILQHYLATGQIERALEMFDERRSKGEKIHYNTYMEIIKALGRVNEVEEAMRIMFEFQKEWGSLSAGLQPIAWYELLNIAASNYHIDGVSYIWRKVVQTPPANPGTSRNTLNPDDGLCLKVLNTAARHGNPKLALEVFRILTLRGVPFQEPHFAALIAAYARNGELTPAFRALTLMRNQNIQTTPTTANAIVEALTSTGSIANVDSAYATLKDFVNSSNKNEVVEITGFNAVLAACVKLGDLERALGVYTECTTLNVAPNTETFNILFAGCVECSSPPNKELAMFLANEMKEMGLRPDFVTYEELLKVSLYQQGDYEDAFVYLEEMKEVVEGGKVRPMVYEWIAARLHEKGDERFNMVVEEMKSLGYGDYVQQWEGASKTTAPTPTNI</sequence>
<evidence type="ECO:0000313" key="8">
    <source>
        <dbReference type="EMBL" id="EPS36615.1"/>
    </source>
</evidence>
<evidence type="ECO:0000259" key="7">
    <source>
        <dbReference type="Pfam" id="PF23276"/>
    </source>
</evidence>
<feature type="domain" description="Pentatricopeptide repeat-containing protein-mitochondrial" evidence="7">
    <location>
        <begin position="422"/>
        <end position="559"/>
    </location>
</feature>
<evidence type="ECO:0000256" key="4">
    <source>
        <dbReference type="ARBA" id="ARBA00044511"/>
    </source>
</evidence>
<comment type="caution">
    <text evidence="8">The sequence shown here is derived from an EMBL/GenBank/DDBJ whole genome shotgun (WGS) entry which is preliminary data.</text>
</comment>
<dbReference type="PANTHER" id="PTHR47447:SF24">
    <property type="entry name" value="PENTATRICOPEPTIDE REPEAT-CONTAINING PROTEIN"/>
    <property type="match status" value="1"/>
</dbReference>
<dbReference type="EMBL" id="AQGS01000867">
    <property type="protein sequence ID" value="EPS36615.1"/>
    <property type="molecule type" value="Genomic_DNA"/>
</dbReference>
<dbReference type="Pfam" id="PF13812">
    <property type="entry name" value="PPR_3"/>
    <property type="match status" value="1"/>
</dbReference>
<feature type="region of interest" description="Disordered" evidence="6">
    <location>
        <begin position="76"/>
        <end position="159"/>
    </location>
</feature>
<evidence type="ECO:0000256" key="1">
    <source>
        <dbReference type="ARBA" id="ARBA00006192"/>
    </source>
</evidence>
<feature type="compositionally biased region" description="Basic and acidic residues" evidence="6">
    <location>
        <begin position="77"/>
        <end position="92"/>
    </location>
</feature>
<evidence type="ECO:0000256" key="5">
    <source>
        <dbReference type="PROSITE-ProRule" id="PRU00708"/>
    </source>
</evidence>
<proteinExistence type="inferred from homology"/>
<comment type="function">
    <text evidence="3">Regulates mitochondrial small subunit maturation by controlling 15S rRNA 5'-end processing. Localizes to the 5' precursor of the 15S rRNA in a position that is subsequently occupied by mS47 in the mature yeast mtSSU. Uses structure and sequence-specific RNA recognition, binding to a single-stranded region of the precursor and specifically recognizing bases -6 to -1. The exchange of Ccm1 for mS47 is coupled to the irreversible removal of precursor rRNA that is accompanied by conformational changes of the mitoribosomal proteins uS5m and mS26. These conformational changes signal completion of 5'-end rRNA processing through protection of the mature 5'-end of the 15S rRNA and stabilization of mS47. The removal of the 5' precursor together with the dissociation of Ccm1 may be catalyzed by the 5'-3' exoribonuclease Pet127. Involved in the specific removal of group I introns in mitochondrial encoded transcripts.</text>
</comment>
<accession>S8A0T3</accession>
<reference evidence="8 9" key="1">
    <citation type="journal article" date="2013" name="PLoS Genet.">
        <title>Genomic mechanisms accounting for the adaptation to parasitism in nematode-trapping fungi.</title>
        <authorList>
            <person name="Meerupati T."/>
            <person name="Andersson K.M."/>
            <person name="Friman E."/>
            <person name="Kumar D."/>
            <person name="Tunlid A."/>
            <person name="Ahren D."/>
        </authorList>
    </citation>
    <scope>NUCLEOTIDE SEQUENCE [LARGE SCALE GENOMIC DNA]</scope>
    <source>
        <strain evidence="8 9">CBS 200.50</strain>
    </source>
</reference>
<dbReference type="PROSITE" id="PS51375">
    <property type="entry name" value="PPR"/>
    <property type="match status" value="2"/>
</dbReference>
<protein>
    <recommendedName>
        <fullName evidence="7">Pentatricopeptide repeat-containing protein-mitochondrial domain-containing protein</fullName>
    </recommendedName>
</protein>
<feature type="region of interest" description="Disordered" evidence="6">
    <location>
        <begin position="31"/>
        <end position="61"/>
    </location>
</feature>
<dbReference type="Gene3D" id="1.25.40.10">
    <property type="entry name" value="Tetratricopeptide repeat domain"/>
    <property type="match status" value="3"/>
</dbReference>
<feature type="compositionally biased region" description="Basic and acidic residues" evidence="6">
    <location>
        <begin position="146"/>
        <end position="158"/>
    </location>
</feature>
<dbReference type="OrthoDB" id="747253at2759"/>
<organism evidence="8 9">
    <name type="scientific">Dactylellina haptotyla (strain CBS 200.50)</name>
    <name type="common">Nematode-trapping fungus</name>
    <name type="synonym">Monacrosporium haptotylum</name>
    <dbReference type="NCBI Taxonomy" id="1284197"/>
    <lineage>
        <taxon>Eukaryota</taxon>
        <taxon>Fungi</taxon>
        <taxon>Dikarya</taxon>
        <taxon>Ascomycota</taxon>
        <taxon>Pezizomycotina</taxon>
        <taxon>Orbiliomycetes</taxon>
        <taxon>Orbiliales</taxon>
        <taxon>Orbiliaceae</taxon>
        <taxon>Dactylellina</taxon>
    </lineage>
</organism>